<dbReference type="Proteomes" id="UP000183687">
    <property type="component" value="Unassembled WGS sequence"/>
</dbReference>
<name>A0AB38A7F6_9ACTN</name>
<dbReference type="EMBL" id="FNSH01000001">
    <property type="protein sequence ID" value="SEB86663.1"/>
    <property type="molecule type" value="Genomic_DNA"/>
</dbReference>
<comment type="caution">
    <text evidence="2">The sequence shown here is derived from an EMBL/GenBank/DDBJ whole genome shotgun (WGS) entry which is preliminary data.</text>
</comment>
<gene>
    <name evidence="2" type="ORF">SAMN04489746_1195</name>
</gene>
<evidence type="ECO:0000256" key="1">
    <source>
        <dbReference type="SAM" id="SignalP"/>
    </source>
</evidence>
<dbReference type="AlphaFoldDB" id="A0AB38A7F6"/>
<feature type="signal peptide" evidence="1">
    <location>
        <begin position="1"/>
        <end position="28"/>
    </location>
</feature>
<evidence type="ECO:0000313" key="2">
    <source>
        <dbReference type="EMBL" id="SEB86663.1"/>
    </source>
</evidence>
<evidence type="ECO:0000313" key="3">
    <source>
        <dbReference type="Proteomes" id="UP000183687"/>
    </source>
</evidence>
<protein>
    <submittedName>
        <fullName evidence="2">Uncharacterized protein</fullName>
    </submittedName>
</protein>
<sequence>MKHFSKHLLRVALGIALLLVALPCVALADNQADPAALPYEVTFKVPSGNVPVTFTTADEAISDSTNRGAAWESGNAFKAVLLGMESFGQVYQY</sequence>
<accession>A0AB38A7F6</accession>
<feature type="chain" id="PRO_5044202737" evidence="1">
    <location>
        <begin position="29"/>
        <end position="93"/>
    </location>
</feature>
<dbReference type="RefSeq" id="WP_002564138.1">
    <property type="nucleotide sequence ID" value="NZ_CALJSN010000009.1"/>
</dbReference>
<proteinExistence type="predicted"/>
<reference evidence="2 3" key="1">
    <citation type="submission" date="2016-10" db="EMBL/GenBank/DDBJ databases">
        <authorList>
            <person name="Varghese N."/>
            <person name="Submissions S."/>
        </authorList>
    </citation>
    <scope>NUCLEOTIDE SEQUENCE [LARGE SCALE GENOMIC DNA]</scope>
    <source>
        <strain evidence="2 3">DSM 20586</strain>
    </source>
</reference>
<organism evidence="2 3">
    <name type="scientific">Atopobium minutum</name>
    <dbReference type="NCBI Taxonomy" id="1381"/>
    <lineage>
        <taxon>Bacteria</taxon>
        <taxon>Bacillati</taxon>
        <taxon>Actinomycetota</taxon>
        <taxon>Coriobacteriia</taxon>
        <taxon>Coriobacteriales</taxon>
        <taxon>Atopobiaceae</taxon>
        <taxon>Atopobium</taxon>
    </lineage>
</organism>
<keyword evidence="1" id="KW-0732">Signal</keyword>